<feature type="chain" id="PRO_5003432863" description="DUF6782 domain-containing protein" evidence="1">
    <location>
        <begin position="31"/>
        <end position="318"/>
    </location>
</feature>
<feature type="signal peptide" evidence="1">
    <location>
        <begin position="1"/>
        <end position="30"/>
    </location>
</feature>
<dbReference type="Pfam" id="PF20573">
    <property type="entry name" value="DUF6782"/>
    <property type="match status" value="1"/>
</dbReference>
<dbReference type="eggNOG" id="ENOG50324ED">
    <property type="taxonomic scope" value="Bacteria"/>
</dbReference>
<sequence>MRRLFQKISSRHIAGLTLPFMLAAGGAALAGPALDARLAEEDIKQTTYWWPTAARENPRGACIVPGDPVDTPTPATDNLQKILALFETTAFGRQLVQTATDHKTLFCTYENPMERGFYDTGLNMMMVHDGMEFGQQALITAHELRHHVQYRMGFERSLKYSRDEYVRFTYVMEADAQALATLLAWQTRAAGDARVWDGLMSIENYRDTGVAFETAMAGKDPLDETAQRDATAAAAIAWRNNQWLNAIYRAQSIDMYLDELDTTKKIRTYKNAPDEIYAPLCAKPGDFYDCLSTLPKVEGLGYGPMPHDLKKPSNHPAP</sequence>
<evidence type="ECO:0000313" key="3">
    <source>
        <dbReference type="EMBL" id="AEP09004.1"/>
    </source>
</evidence>
<evidence type="ECO:0000313" key="4">
    <source>
        <dbReference type="Proteomes" id="UP000009286"/>
    </source>
</evidence>
<dbReference type="EMBL" id="CP002382">
    <property type="protein sequence ID" value="AEP09004.1"/>
    <property type="molecule type" value="Genomic_DNA"/>
</dbReference>
<dbReference type="Proteomes" id="UP000009286">
    <property type="component" value="Chromosome"/>
</dbReference>
<evidence type="ECO:0000256" key="1">
    <source>
        <dbReference type="SAM" id="SignalP"/>
    </source>
</evidence>
<name>G2KPA3_MICAA</name>
<keyword evidence="1" id="KW-0732">Signal</keyword>
<reference evidence="3 4" key="1">
    <citation type="journal article" date="2011" name="BMC Genomics">
        <title>Genomic insights into an obligate epibiotic bacterial predator: Micavibrio aeruginosavorus ARL-13.</title>
        <authorList>
            <person name="Wang Z."/>
            <person name="Kadouri D."/>
            <person name="Wu M."/>
        </authorList>
    </citation>
    <scope>NUCLEOTIDE SEQUENCE [LARGE SCALE GENOMIC DNA]</scope>
    <source>
        <strain evidence="3 4">ARL-13</strain>
    </source>
</reference>
<dbReference type="HOGENOM" id="CLU_873803_0_0_5"/>
<proteinExistence type="predicted"/>
<dbReference type="InterPro" id="IPR046709">
    <property type="entry name" value="DUF6782"/>
</dbReference>
<accession>G2KPA3</accession>
<dbReference type="KEGG" id="mai:MICA_670"/>
<dbReference type="OrthoDB" id="7834193at2"/>
<organism evidence="3 4">
    <name type="scientific">Micavibrio aeruginosavorus (strain ARL-13)</name>
    <dbReference type="NCBI Taxonomy" id="856793"/>
    <lineage>
        <taxon>Bacteria</taxon>
        <taxon>Pseudomonadati</taxon>
        <taxon>Bdellovibrionota</taxon>
        <taxon>Bdellovibrionia</taxon>
        <taxon>Bdellovibrionales</taxon>
        <taxon>Pseudobdellovibrionaceae</taxon>
        <taxon>Micavibrio</taxon>
    </lineage>
</organism>
<gene>
    <name evidence="3" type="ordered locus">MICA_670</name>
</gene>
<feature type="domain" description="DUF6782" evidence="2">
    <location>
        <begin position="62"/>
        <end position="290"/>
    </location>
</feature>
<protein>
    <recommendedName>
        <fullName evidence="2">DUF6782 domain-containing protein</fullName>
    </recommendedName>
</protein>
<keyword evidence="4" id="KW-1185">Reference proteome</keyword>
<dbReference type="AlphaFoldDB" id="G2KPA3"/>
<dbReference type="STRING" id="856793.MICA_670"/>
<evidence type="ECO:0000259" key="2">
    <source>
        <dbReference type="Pfam" id="PF20573"/>
    </source>
</evidence>